<reference evidence="1 2" key="1">
    <citation type="submission" date="2018-06" db="EMBL/GenBank/DDBJ databases">
        <authorList>
            <consortium name="Pathogen Informatics"/>
            <person name="Doyle S."/>
        </authorList>
    </citation>
    <scope>NUCLEOTIDE SEQUENCE [LARGE SCALE GENOMIC DNA]</scope>
    <source>
        <strain evidence="1 2">NCTC5047</strain>
    </source>
</reference>
<accession>A0A377X5V4</accession>
<dbReference type="InterPro" id="IPR007539">
    <property type="entry name" value="DUF551"/>
</dbReference>
<organism evidence="1 2">
    <name type="scientific">Klebsiella pneumoniae</name>
    <dbReference type="NCBI Taxonomy" id="573"/>
    <lineage>
        <taxon>Bacteria</taxon>
        <taxon>Pseudomonadati</taxon>
        <taxon>Pseudomonadota</taxon>
        <taxon>Gammaproteobacteria</taxon>
        <taxon>Enterobacterales</taxon>
        <taxon>Enterobacteriaceae</taxon>
        <taxon>Klebsiella/Raoultella group</taxon>
        <taxon>Klebsiella</taxon>
        <taxon>Klebsiella pneumoniae complex</taxon>
    </lineage>
</organism>
<evidence type="ECO:0000313" key="1">
    <source>
        <dbReference type="EMBL" id="STT79325.1"/>
    </source>
</evidence>
<dbReference type="Proteomes" id="UP000254340">
    <property type="component" value="Unassembled WGS sequence"/>
</dbReference>
<dbReference type="EMBL" id="UGLH01000005">
    <property type="protein sequence ID" value="STT79325.1"/>
    <property type="molecule type" value="Genomic_DNA"/>
</dbReference>
<sequence length="309" mass="35398">MTKSIITRERIQRIIRAIDSEAYDEEEIREWLSSDEIMELSRMALAAMDSEPVILYRQVNPANGMKTYWAELDPEEFRHLKQHTDENAEFMTLYRHAQQPVESGEYGDPYQGAREDLAIWKRRALEAEESVRRLEQINDHLVKEAQGESRMGEPVIAQPAPVVPEEATPDSIEILASARRRDHAVFQWDEDQRNAAADSWNAFRAAMLQELKKSAGTEAICRSDENVQVLHTKSPAQSDCCPAQNQGWIPVSERMPEDRISVILWDAEIGEVTSGHYSHKTQTFYHCGDAIENEITHWMPPPCAPQEVK</sequence>
<gene>
    <name evidence="1" type="ORF">NCTC5047_02017</name>
</gene>
<proteinExistence type="predicted"/>
<evidence type="ECO:0000313" key="2">
    <source>
        <dbReference type="Proteomes" id="UP000254340"/>
    </source>
</evidence>
<protein>
    <submittedName>
        <fullName evidence="1">Protein of uncharacterized function (DUF551)</fullName>
    </submittedName>
</protein>
<dbReference type="Pfam" id="PF04448">
    <property type="entry name" value="DUF551"/>
    <property type="match status" value="1"/>
</dbReference>
<dbReference type="AlphaFoldDB" id="A0A377X5V4"/>
<name>A0A377X5V4_KLEPN</name>